<keyword evidence="8 10" id="KW-1133">Transmembrane helix</keyword>
<evidence type="ECO:0000256" key="8">
    <source>
        <dbReference type="ARBA" id="ARBA00022989"/>
    </source>
</evidence>
<evidence type="ECO:0000256" key="5">
    <source>
        <dbReference type="ARBA" id="ARBA00022679"/>
    </source>
</evidence>
<feature type="transmembrane region" description="Helical" evidence="10">
    <location>
        <begin position="101"/>
        <end position="124"/>
    </location>
</feature>
<evidence type="ECO:0000313" key="12">
    <source>
        <dbReference type="EMBL" id="NYD53020.1"/>
    </source>
</evidence>
<feature type="transmembrane region" description="Helical" evidence="10">
    <location>
        <begin position="374"/>
        <end position="392"/>
    </location>
</feature>
<feature type="transmembrane region" description="Helical" evidence="10">
    <location>
        <begin position="294"/>
        <end position="312"/>
    </location>
</feature>
<evidence type="ECO:0000256" key="9">
    <source>
        <dbReference type="ARBA" id="ARBA00023136"/>
    </source>
</evidence>
<evidence type="ECO:0000256" key="1">
    <source>
        <dbReference type="ARBA" id="ARBA00004477"/>
    </source>
</evidence>
<dbReference type="AlphaFoldDB" id="A0A7Y9JL50"/>
<keyword evidence="3" id="KW-0337">GPI-anchor biosynthesis</keyword>
<dbReference type="RefSeq" id="WP_179430233.1">
    <property type="nucleotide sequence ID" value="NZ_BAABLC010000003.1"/>
</dbReference>
<dbReference type="EMBL" id="JACCBH010000001">
    <property type="protein sequence ID" value="NYD53020.1"/>
    <property type="molecule type" value="Genomic_DNA"/>
</dbReference>
<dbReference type="GO" id="GO:0016020">
    <property type="term" value="C:membrane"/>
    <property type="evidence" value="ECO:0007669"/>
    <property type="project" value="GOC"/>
</dbReference>
<keyword evidence="6 10" id="KW-0812">Transmembrane</keyword>
<feature type="signal peptide" evidence="11">
    <location>
        <begin position="1"/>
        <end position="23"/>
    </location>
</feature>
<comment type="pathway">
    <text evidence="2">Glycolipid biosynthesis; glycosylphosphatidylinositol-anchor biosynthesis.</text>
</comment>
<keyword evidence="9 10" id="KW-0472">Membrane</keyword>
<feature type="transmembrane region" description="Helical" evidence="10">
    <location>
        <begin position="222"/>
        <end position="246"/>
    </location>
</feature>
<dbReference type="GO" id="GO:0000009">
    <property type="term" value="F:alpha-1,6-mannosyltransferase activity"/>
    <property type="evidence" value="ECO:0007669"/>
    <property type="project" value="InterPro"/>
</dbReference>
<keyword evidence="5" id="KW-0808">Transferase</keyword>
<organism evidence="12 13">
    <name type="scientific">Microbacterium pseudoresistens</name>
    <dbReference type="NCBI Taxonomy" id="640634"/>
    <lineage>
        <taxon>Bacteria</taxon>
        <taxon>Bacillati</taxon>
        <taxon>Actinomycetota</taxon>
        <taxon>Actinomycetes</taxon>
        <taxon>Micrococcales</taxon>
        <taxon>Microbacteriaceae</taxon>
        <taxon>Microbacterium</taxon>
    </lineage>
</organism>
<keyword evidence="13" id="KW-1185">Reference proteome</keyword>
<evidence type="ECO:0000256" key="6">
    <source>
        <dbReference type="ARBA" id="ARBA00022692"/>
    </source>
</evidence>
<dbReference type="PANTHER" id="PTHR12468">
    <property type="entry name" value="GPI MANNOSYLTRANSFERASE 2"/>
    <property type="match status" value="1"/>
</dbReference>
<feature type="transmembrane region" description="Helical" evidence="10">
    <location>
        <begin position="324"/>
        <end position="340"/>
    </location>
</feature>
<accession>A0A7Y9JL50</accession>
<evidence type="ECO:0000256" key="4">
    <source>
        <dbReference type="ARBA" id="ARBA00022676"/>
    </source>
</evidence>
<feature type="chain" id="PRO_5031224683" description="Integral membrane protein" evidence="11">
    <location>
        <begin position="24"/>
        <end position="402"/>
    </location>
</feature>
<proteinExistence type="predicted"/>
<dbReference type="GO" id="GO:0031501">
    <property type="term" value="C:mannosyltransferase complex"/>
    <property type="evidence" value="ECO:0007669"/>
    <property type="project" value="TreeGrafter"/>
</dbReference>
<keyword evidence="11" id="KW-0732">Signal</keyword>
<dbReference type="GO" id="GO:0004376">
    <property type="term" value="F:GPI mannosyltransferase activity"/>
    <property type="evidence" value="ECO:0007669"/>
    <property type="project" value="InterPro"/>
</dbReference>
<feature type="transmembrane region" description="Helical" evidence="10">
    <location>
        <begin position="189"/>
        <end position="210"/>
    </location>
</feature>
<protein>
    <recommendedName>
        <fullName evidence="14">Integral membrane protein</fullName>
    </recommendedName>
</protein>
<evidence type="ECO:0000313" key="13">
    <source>
        <dbReference type="Proteomes" id="UP000552045"/>
    </source>
</evidence>
<evidence type="ECO:0000256" key="10">
    <source>
        <dbReference type="SAM" id="Phobius"/>
    </source>
</evidence>
<dbReference type="GO" id="GO:0006506">
    <property type="term" value="P:GPI anchor biosynthetic process"/>
    <property type="evidence" value="ECO:0007669"/>
    <property type="project" value="UniProtKB-KW"/>
</dbReference>
<comment type="caution">
    <text evidence="12">The sequence shown here is derived from an EMBL/GenBank/DDBJ whole genome shotgun (WGS) entry which is preliminary data.</text>
</comment>
<comment type="subcellular location">
    <subcellularLocation>
        <location evidence="1">Endoplasmic reticulum membrane</location>
        <topology evidence="1">Multi-pass membrane protein</topology>
    </subcellularLocation>
</comment>
<evidence type="ECO:0000256" key="11">
    <source>
        <dbReference type="SAM" id="SignalP"/>
    </source>
</evidence>
<dbReference type="PANTHER" id="PTHR12468:SF2">
    <property type="entry name" value="GPI MANNOSYLTRANSFERASE 2"/>
    <property type="match status" value="1"/>
</dbReference>
<evidence type="ECO:0000256" key="3">
    <source>
        <dbReference type="ARBA" id="ARBA00022502"/>
    </source>
</evidence>
<name>A0A7Y9JL50_9MICO</name>
<keyword evidence="7" id="KW-0256">Endoplasmic reticulum</keyword>
<reference evidence="12 13" key="1">
    <citation type="submission" date="2020-07" db="EMBL/GenBank/DDBJ databases">
        <title>Sequencing the genomes of 1000 actinobacteria strains.</title>
        <authorList>
            <person name="Klenk H.-P."/>
        </authorList>
    </citation>
    <scope>NUCLEOTIDE SEQUENCE [LARGE SCALE GENOMIC DNA]</scope>
    <source>
        <strain evidence="12 13">DSM 22185</strain>
    </source>
</reference>
<sequence length="402" mass="43643">MTRALVRMPRALSIALVYVTARAVTALMLVAAASASTAGSRFGAAATVGDLSLGWDAQWYWYIAVNGYPSTLPTTAQGVGENAWAFMPLYAWASNAVGSLFGSWGVGAVIVSLLCGYLACLVLFRLLAPRTGRIAAFWAVVFFAAGPLGALFQVGYAESAFLLLLFLGLDALVRRRYGLLYAIIPVMGFVRPGVLAFALMLGLVLALRWWRRRTDPLSSREIVHFFALGALAVAVGFAWQVIAGIVTGDPGAYLETELAWRRNWSTGETTGFLPFEGWVSAAQFWFAFWGLPPWLGVVVLVLLVAGFGGVLLRGPGVRRLGPELRLWSASYALYLLAVFFPQSSTLRLLVPLSPLWGAVAAPRGSARATRMLRVGVLALGLALQWLWIWNVYAMGDTFWRVP</sequence>
<keyword evidence="4" id="KW-0328">Glycosyltransferase</keyword>
<dbReference type="Proteomes" id="UP000552045">
    <property type="component" value="Unassembled WGS sequence"/>
</dbReference>
<feature type="transmembrane region" description="Helical" evidence="10">
    <location>
        <begin position="136"/>
        <end position="169"/>
    </location>
</feature>
<dbReference type="InterPro" id="IPR007315">
    <property type="entry name" value="PIG-V/Gpi18"/>
</dbReference>
<evidence type="ECO:0000256" key="2">
    <source>
        <dbReference type="ARBA" id="ARBA00004687"/>
    </source>
</evidence>
<gene>
    <name evidence="12" type="ORF">BKA02_000075</name>
</gene>
<evidence type="ECO:0000256" key="7">
    <source>
        <dbReference type="ARBA" id="ARBA00022824"/>
    </source>
</evidence>
<evidence type="ECO:0008006" key="14">
    <source>
        <dbReference type="Google" id="ProtNLM"/>
    </source>
</evidence>